<keyword evidence="7" id="KW-0175">Coiled coil</keyword>
<keyword evidence="2" id="KW-0433">Leucine-rich repeat</keyword>
<keyword evidence="5" id="KW-0611">Plant defense</keyword>
<dbReference type="InterPro" id="IPR041118">
    <property type="entry name" value="Rx_N"/>
</dbReference>
<dbReference type="Gene3D" id="1.20.5.4130">
    <property type="match status" value="1"/>
</dbReference>
<evidence type="ECO:0000313" key="10">
    <source>
        <dbReference type="Proteomes" id="UP001567538"/>
    </source>
</evidence>
<keyword evidence="6" id="KW-0067">ATP-binding</keyword>
<protein>
    <submittedName>
        <fullName evidence="9">Disease resistance protein PIK6-NP-like</fullName>
    </submittedName>
</protein>
<dbReference type="InterPro" id="IPR038005">
    <property type="entry name" value="RX-like_CC"/>
</dbReference>
<evidence type="ECO:0000256" key="3">
    <source>
        <dbReference type="ARBA" id="ARBA00022737"/>
    </source>
</evidence>
<evidence type="ECO:0000256" key="6">
    <source>
        <dbReference type="ARBA" id="ARBA00022840"/>
    </source>
</evidence>
<evidence type="ECO:0000313" key="9">
    <source>
        <dbReference type="EMBL" id="KAL1535456.1"/>
    </source>
</evidence>
<dbReference type="EMBL" id="JBEAFC010000011">
    <property type="protein sequence ID" value="KAL1535456.1"/>
    <property type="molecule type" value="Genomic_DNA"/>
</dbReference>
<organism evidence="9 10">
    <name type="scientific">Salvia divinorum</name>
    <name type="common">Maria pastora</name>
    <name type="synonym">Diviner's sage</name>
    <dbReference type="NCBI Taxonomy" id="28513"/>
    <lineage>
        <taxon>Eukaryota</taxon>
        <taxon>Viridiplantae</taxon>
        <taxon>Streptophyta</taxon>
        <taxon>Embryophyta</taxon>
        <taxon>Tracheophyta</taxon>
        <taxon>Spermatophyta</taxon>
        <taxon>Magnoliopsida</taxon>
        <taxon>eudicotyledons</taxon>
        <taxon>Gunneridae</taxon>
        <taxon>Pentapetalae</taxon>
        <taxon>asterids</taxon>
        <taxon>lamiids</taxon>
        <taxon>Lamiales</taxon>
        <taxon>Lamiaceae</taxon>
        <taxon>Nepetoideae</taxon>
        <taxon>Mentheae</taxon>
        <taxon>Salviinae</taxon>
        <taxon>Salvia</taxon>
        <taxon>Salvia subgen. Calosphace</taxon>
    </lineage>
</organism>
<sequence>MAGVSSAVEVLVPNLINLFKDEYSLLRGLDEDAQQLQRTLETIQAYLKDAEKKSIKQDSAKIWLRELEAVAFDADNVLDKLSYQRLHKKVHKMETFKDMVLSCFSSCFGISPRHNMAHEIKQINANFESMNKIALDLGLQSLIVNAPDVVPEEKY</sequence>
<keyword evidence="10" id="KW-1185">Reference proteome</keyword>
<accession>A0ABD1FUE7</accession>
<dbReference type="CDD" id="cd14798">
    <property type="entry name" value="RX-CC_like"/>
    <property type="match status" value="1"/>
</dbReference>
<dbReference type="AlphaFoldDB" id="A0ABD1FUE7"/>
<dbReference type="PANTHER" id="PTHR19338:SF73">
    <property type="entry name" value="DISEASE RESISTANCE PROTEIN RGA2-LIKE"/>
    <property type="match status" value="1"/>
</dbReference>
<feature type="coiled-coil region" evidence="7">
    <location>
        <begin position="26"/>
        <end position="53"/>
    </location>
</feature>
<reference evidence="9 10" key="1">
    <citation type="submission" date="2024-06" db="EMBL/GenBank/DDBJ databases">
        <title>A chromosome level genome sequence of Diviner's sage (Salvia divinorum).</title>
        <authorList>
            <person name="Ford S.A."/>
            <person name="Ro D.-K."/>
            <person name="Ness R.W."/>
            <person name="Phillips M.A."/>
        </authorList>
    </citation>
    <scope>NUCLEOTIDE SEQUENCE [LARGE SCALE GENOMIC DNA]</scope>
    <source>
        <strain evidence="9">SAF-2024a</strain>
        <tissue evidence="9">Leaf</tissue>
    </source>
</reference>
<comment type="similarity">
    <text evidence="1">Belongs to the disease resistance NB-LRR family.</text>
</comment>
<evidence type="ECO:0000256" key="1">
    <source>
        <dbReference type="ARBA" id="ARBA00008894"/>
    </source>
</evidence>
<keyword evidence="3" id="KW-0677">Repeat</keyword>
<evidence type="ECO:0000259" key="8">
    <source>
        <dbReference type="Pfam" id="PF18052"/>
    </source>
</evidence>
<dbReference type="PANTHER" id="PTHR19338">
    <property type="entry name" value="TRANSLOCASE OF INNER MITOCHONDRIAL MEMBRANE 13 HOMOLOG"/>
    <property type="match status" value="1"/>
</dbReference>
<evidence type="ECO:0000256" key="5">
    <source>
        <dbReference type="ARBA" id="ARBA00022821"/>
    </source>
</evidence>
<proteinExistence type="inferred from homology"/>
<dbReference type="GO" id="GO:0006952">
    <property type="term" value="P:defense response"/>
    <property type="evidence" value="ECO:0007669"/>
    <property type="project" value="UniProtKB-KW"/>
</dbReference>
<dbReference type="GO" id="GO:0005524">
    <property type="term" value="F:ATP binding"/>
    <property type="evidence" value="ECO:0007669"/>
    <property type="project" value="UniProtKB-KW"/>
</dbReference>
<keyword evidence="4" id="KW-0547">Nucleotide-binding</keyword>
<dbReference type="Pfam" id="PF18052">
    <property type="entry name" value="Rx_N"/>
    <property type="match status" value="1"/>
</dbReference>
<evidence type="ECO:0000256" key="2">
    <source>
        <dbReference type="ARBA" id="ARBA00022614"/>
    </source>
</evidence>
<dbReference type="Proteomes" id="UP001567538">
    <property type="component" value="Unassembled WGS sequence"/>
</dbReference>
<evidence type="ECO:0000256" key="4">
    <source>
        <dbReference type="ARBA" id="ARBA00022741"/>
    </source>
</evidence>
<feature type="domain" description="Disease resistance N-terminal" evidence="8">
    <location>
        <begin position="7"/>
        <end position="92"/>
    </location>
</feature>
<comment type="caution">
    <text evidence="9">The sequence shown here is derived from an EMBL/GenBank/DDBJ whole genome shotgun (WGS) entry which is preliminary data.</text>
</comment>
<evidence type="ECO:0000256" key="7">
    <source>
        <dbReference type="SAM" id="Coils"/>
    </source>
</evidence>
<name>A0ABD1FUE7_SALDI</name>
<gene>
    <name evidence="9" type="ORF">AAHA92_28232</name>
</gene>